<accession>A0A8S5UTJ1</accession>
<dbReference type="EMBL" id="BK016136">
    <property type="protein sequence ID" value="DAF97781.1"/>
    <property type="molecule type" value="Genomic_DNA"/>
</dbReference>
<sequence length="192" mass="22653">MGDSLIIEAQSLYVKYLSLFDKYRQHNDFFNRIVNFYKILLVKRDICKIINNSQCEELFKILLTIFNGKEINVRDEEFIIFKSKNNHIINMVLEEYITEDRELSVSAKFTRFAADLEIGDTIIIDLAIGPTYRDPRDISCEVILKVKKFDRDERYIFNLENLKSQDLYNLILALVREASIGVLFYNEEEIEG</sequence>
<reference evidence="1" key="1">
    <citation type="journal article" date="2021" name="Proc. Natl. Acad. Sci. U.S.A.">
        <title>A Catalog of Tens of Thousands of Viruses from Human Metagenomes Reveals Hidden Associations with Chronic Diseases.</title>
        <authorList>
            <person name="Tisza M.J."/>
            <person name="Buck C.B."/>
        </authorList>
    </citation>
    <scope>NUCLEOTIDE SEQUENCE</scope>
    <source>
        <strain evidence="1">CtYA416</strain>
    </source>
</reference>
<evidence type="ECO:0000313" key="1">
    <source>
        <dbReference type="EMBL" id="DAF97781.1"/>
    </source>
</evidence>
<proteinExistence type="predicted"/>
<name>A0A8S5UTJ1_9CAUD</name>
<organism evidence="1">
    <name type="scientific">Myoviridae sp. ctYA416</name>
    <dbReference type="NCBI Taxonomy" id="2825125"/>
    <lineage>
        <taxon>Viruses</taxon>
        <taxon>Duplodnaviria</taxon>
        <taxon>Heunggongvirae</taxon>
        <taxon>Uroviricota</taxon>
        <taxon>Caudoviricetes</taxon>
    </lineage>
</organism>
<protein>
    <submittedName>
        <fullName evidence="1">Uncharacterized protein</fullName>
    </submittedName>
</protein>